<keyword evidence="2" id="KW-1185">Reference proteome</keyword>
<dbReference type="Proteomes" id="UP001201549">
    <property type="component" value="Unassembled WGS sequence"/>
</dbReference>
<evidence type="ECO:0000313" key="2">
    <source>
        <dbReference type="Proteomes" id="UP001201549"/>
    </source>
</evidence>
<sequence length="81" mass="9073">MERWLLTSLTCLIMAGCNSTASTPPCNPGDYCPEQETAELTLFNYETADRCDEMVNPQSKADCKAKVDAINEAIKQRRNKQ</sequence>
<name>A0ABT2FQN8_9GAMM</name>
<protein>
    <recommendedName>
        <fullName evidence="3">Lipoprotein</fullName>
    </recommendedName>
</protein>
<dbReference type="PROSITE" id="PS51257">
    <property type="entry name" value="PROKAR_LIPOPROTEIN"/>
    <property type="match status" value="1"/>
</dbReference>
<organism evidence="1 2">
    <name type="scientific">Shewanella electrica</name>
    <dbReference type="NCBI Taxonomy" id="515560"/>
    <lineage>
        <taxon>Bacteria</taxon>
        <taxon>Pseudomonadati</taxon>
        <taxon>Pseudomonadota</taxon>
        <taxon>Gammaproteobacteria</taxon>
        <taxon>Alteromonadales</taxon>
        <taxon>Shewanellaceae</taxon>
        <taxon>Shewanella</taxon>
    </lineage>
</organism>
<dbReference type="EMBL" id="JAKOGG010000010">
    <property type="protein sequence ID" value="MCS4557506.1"/>
    <property type="molecule type" value="Genomic_DNA"/>
</dbReference>
<accession>A0ABT2FQN8</accession>
<evidence type="ECO:0000313" key="1">
    <source>
        <dbReference type="EMBL" id="MCS4557506.1"/>
    </source>
</evidence>
<reference evidence="1 2" key="1">
    <citation type="submission" date="2022-02" db="EMBL/GenBank/DDBJ databases">
        <authorList>
            <person name="Zhuang L."/>
        </authorList>
    </citation>
    <scope>NUCLEOTIDE SEQUENCE [LARGE SCALE GENOMIC DNA]</scope>
    <source>
        <strain evidence="1 2">C32</strain>
    </source>
</reference>
<proteinExistence type="predicted"/>
<evidence type="ECO:0008006" key="3">
    <source>
        <dbReference type="Google" id="ProtNLM"/>
    </source>
</evidence>
<comment type="caution">
    <text evidence="1">The sequence shown here is derived from an EMBL/GenBank/DDBJ whole genome shotgun (WGS) entry which is preliminary data.</text>
</comment>
<reference evidence="2" key="2">
    <citation type="submission" date="2023-07" db="EMBL/GenBank/DDBJ databases">
        <title>Shewanella mangrovi sp. nov., an acetaldehyde- degrading bacterium isolated from mangrove sediment.</title>
        <authorList>
            <person name="Liu Y."/>
        </authorList>
    </citation>
    <scope>NUCLEOTIDE SEQUENCE [LARGE SCALE GENOMIC DNA]</scope>
    <source>
        <strain evidence="2">C32</strain>
    </source>
</reference>
<gene>
    <name evidence="1" type="ORF">L9G74_13725</name>
</gene>
<dbReference type="RefSeq" id="WP_238896985.1">
    <property type="nucleotide sequence ID" value="NZ_JAKOGG010000010.1"/>
</dbReference>